<dbReference type="Gene3D" id="3.40.50.720">
    <property type="entry name" value="NAD(P)-binding Rossmann-like Domain"/>
    <property type="match status" value="1"/>
</dbReference>
<dbReference type="PANTHER" id="PTHR43180">
    <property type="entry name" value="3-OXOACYL-(ACYL-CARRIER-PROTEIN) REDUCTASE (AFU_ORTHOLOGUE AFUA_6G11210)"/>
    <property type="match status" value="1"/>
</dbReference>
<protein>
    <submittedName>
        <fullName evidence="3">Uncharacterized protein</fullName>
    </submittedName>
</protein>
<dbReference type="PRINTS" id="PR00081">
    <property type="entry name" value="GDHRDH"/>
</dbReference>
<comment type="caution">
    <text evidence="3">The sequence shown here is derived from an EMBL/GenBank/DDBJ whole genome shotgun (WGS) entry which is preliminary data.</text>
</comment>
<dbReference type="Pfam" id="PF13561">
    <property type="entry name" value="adh_short_C2"/>
    <property type="match status" value="1"/>
</dbReference>
<dbReference type="FunFam" id="3.40.50.720:FF:000084">
    <property type="entry name" value="Short-chain dehydrogenase reductase"/>
    <property type="match status" value="1"/>
</dbReference>
<evidence type="ECO:0000313" key="4">
    <source>
        <dbReference type="Proteomes" id="UP001346149"/>
    </source>
</evidence>
<dbReference type="EMBL" id="JAXQNO010000001">
    <property type="protein sequence ID" value="KAK4803937.1"/>
    <property type="molecule type" value="Genomic_DNA"/>
</dbReference>
<dbReference type="InterPro" id="IPR036291">
    <property type="entry name" value="NAD(P)-bd_dom_sf"/>
</dbReference>
<dbReference type="InterPro" id="IPR002347">
    <property type="entry name" value="SDR_fam"/>
</dbReference>
<dbReference type="PANTHER" id="PTHR43180:SF45">
    <property type="entry name" value="SECOISOLARICIRESINOL DEHYDROGENASE-LIKE ISOFORM X1"/>
    <property type="match status" value="1"/>
</dbReference>
<proteinExistence type="inferred from homology"/>
<keyword evidence="2" id="KW-0560">Oxidoreductase</keyword>
<dbReference type="Proteomes" id="UP001346149">
    <property type="component" value="Unassembled WGS sequence"/>
</dbReference>
<comment type="similarity">
    <text evidence="1">Belongs to the short-chain dehydrogenases/reductases (SDR) family.</text>
</comment>
<reference evidence="3 4" key="1">
    <citation type="journal article" date="2023" name="Hortic Res">
        <title>Pangenome of water caltrop reveals structural variations and asymmetric subgenome divergence after allopolyploidization.</title>
        <authorList>
            <person name="Zhang X."/>
            <person name="Chen Y."/>
            <person name="Wang L."/>
            <person name="Yuan Y."/>
            <person name="Fang M."/>
            <person name="Shi L."/>
            <person name="Lu R."/>
            <person name="Comes H.P."/>
            <person name="Ma Y."/>
            <person name="Chen Y."/>
            <person name="Huang G."/>
            <person name="Zhou Y."/>
            <person name="Zheng Z."/>
            <person name="Qiu Y."/>
        </authorList>
    </citation>
    <scope>NUCLEOTIDE SEQUENCE [LARGE SCALE GENOMIC DNA]</scope>
    <source>
        <strain evidence="3">F231</strain>
    </source>
</reference>
<evidence type="ECO:0000256" key="2">
    <source>
        <dbReference type="ARBA" id="ARBA00023002"/>
    </source>
</evidence>
<dbReference type="SUPFAM" id="SSF51735">
    <property type="entry name" value="NAD(P)-binding Rossmann-fold domains"/>
    <property type="match status" value="1"/>
</dbReference>
<dbReference type="AlphaFoldDB" id="A0AAN7MEQ6"/>
<evidence type="ECO:0000313" key="3">
    <source>
        <dbReference type="EMBL" id="KAK4803937.1"/>
    </source>
</evidence>
<dbReference type="GO" id="GO:0016491">
    <property type="term" value="F:oxidoreductase activity"/>
    <property type="evidence" value="ECO:0007669"/>
    <property type="project" value="UniProtKB-KW"/>
</dbReference>
<keyword evidence="4" id="KW-1185">Reference proteome</keyword>
<evidence type="ECO:0000256" key="1">
    <source>
        <dbReference type="ARBA" id="ARBA00006484"/>
    </source>
</evidence>
<organism evidence="3 4">
    <name type="scientific">Trapa natans</name>
    <name type="common">Water chestnut</name>
    <dbReference type="NCBI Taxonomy" id="22666"/>
    <lineage>
        <taxon>Eukaryota</taxon>
        <taxon>Viridiplantae</taxon>
        <taxon>Streptophyta</taxon>
        <taxon>Embryophyta</taxon>
        <taxon>Tracheophyta</taxon>
        <taxon>Spermatophyta</taxon>
        <taxon>Magnoliopsida</taxon>
        <taxon>eudicotyledons</taxon>
        <taxon>Gunneridae</taxon>
        <taxon>Pentapetalae</taxon>
        <taxon>rosids</taxon>
        <taxon>malvids</taxon>
        <taxon>Myrtales</taxon>
        <taxon>Lythraceae</taxon>
        <taxon>Trapa</taxon>
    </lineage>
</organism>
<sequence length="216" mass="23206">MSSDYAGEKVSYVHCDVTREADVRKAVDAAVESHGKLDVVLSNAGIWTGNISNDDPMAEYNNFKRVFEVNVYGAFLVSQHAARVMVPAKRGSIIFMASVCSVVAGEASHAVVGLSKNLGVELGQHGIRVNTISPFAVVTPMSRKYFGSMDGEKIEEIISEAANLKNAVLKGEDVAEAALYLASDESKYVSGLNLMVDGGYTTTNVSLRMTGKRYLS</sequence>
<accession>A0AAN7MEQ6</accession>
<gene>
    <name evidence="3" type="ORF">SAY86_003754</name>
</gene>
<name>A0AAN7MEQ6_TRANT</name>